<evidence type="ECO:0000313" key="4">
    <source>
        <dbReference type="Proteomes" id="UP000184517"/>
    </source>
</evidence>
<keyword evidence="4" id="KW-1185">Reference proteome</keyword>
<accession>A0A1M4YB37</accession>
<dbReference type="RefSeq" id="WP_072838798.1">
    <property type="nucleotide sequence ID" value="NZ_FQVF01000005.1"/>
</dbReference>
<name>A0A1M4YB37_9GAMM</name>
<evidence type="ECO:0000256" key="2">
    <source>
        <dbReference type="RuleBase" id="RU003452"/>
    </source>
</evidence>
<dbReference type="Gene3D" id="3.30.2140.10">
    <property type="entry name" value="Arylamine N-acetyltransferase"/>
    <property type="match status" value="1"/>
</dbReference>
<protein>
    <submittedName>
        <fullName evidence="3">N-hydroxyarylamine O-acetyltransferase</fullName>
    </submittedName>
</protein>
<gene>
    <name evidence="3" type="ORF">SAMN02745753_01173</name>
</gene>
<dbReference type="EMBL" id="FQVF01000005">
    <property type="protein sequence ID" value="SHF02945.1"/>
    <property type="molecule type" value="Genomic_DNA"/>
</dbReference>
<dbReference type="SUPFAM" id="SSF54001">
    <property type="entry name" value="Cysteine proteinases"/>
    <property type="match status" value="1"/>
</dbReference>
<sequence>MPLSSSLQNYLSDLGLVVPEQPNIKFVQALQAEHVARYSFNSLAVVLGEDISLDLDAISQKIVTRSLGGYCFEHNKLTFELLKALGYDVQLKLARVLNNNFEREAGRTHRVTLLTLEGVSYLVDTGFGGNGPIAPLRLDINTQQVAGLDRYRMLAKGKGEYDLQVVKGDDYFTLYRFDSATYSDADCALGHFYSHKNSNAVFLKNLMVTLKKQDQTIALVNAELTIRDSQGEQKLLIESPESLGNILSSEFDINLEPAVIEHLFIRFLVPILTEDKVGITS</sequence>
<dbReference type="PANTHER" id="PTHR11786:SF0">
    <property type="entry name" value="ARYLAMINE N-ACETYLTRANSFERASE 4-RELATED"/>
    <property type="match status" value="1"/>
</dbReference>
<dbReference type="InterPro" id="IPR001447">
    <property type="entry name" value="Arylamine_N-AcTrfase"/>
</dbReference>
<dbReference type="Gene3D" id="2.40.128.150">
    <property type="entry name" value="Cysteine proteinases"/>
    <property type="match status" value="1"/>
</dbReference>
<dbReference type="GO" id="GO:0016407">
    <property type="term" value="F:acetyltransferase activity"/>
    <property type="evidence" value="ECO:0007669"/>
    <property type="project" value="InterPro"/>
</dbReference>
<dbReference type="Proteomes" id="UP000184517">
    <property type="component" value="Unassembled WGS sequence"/>
</dbReference>
<proteinExistence type="inferred from homology"/>
<evidence type="ECO:0000256" key="1">
    <source>
        <dbReference type="ARBA" id="ARBA00006547"/>
    </source>
</evidence>
<dbReference type="AlphaFoldDB" id="A0A1M4YB37"/>
<organism evidence="3 4">
    <name type="scientific">Marinomonas polaris DSM 16579</name>
    <dbReference type="NCBI Taxonomy" id="1122206"/>
    <lineage>
        <taxon>Bacteria</taxon>
        <taxon>Pseudomonadati</taxon>
        <taxon>Pseudomonadota</taxon>
        <taxon>Gammaproteobacteria</taxon>
        <taxon>Oceanospirillales</taxon>
        <taxon>Oceanospirillaceae</taxon>
        <taxon>Marinomonas</taxon>
    </lineage>
</organism>
<dbReference type="STRING" id="1122206.SAMN02745753_01173"/>
<dbReference type="OrthoDB" id="7181050at2"/>
<dbReference type="InterPro" id="IPR038765">
    <property type="entry name" value="Papain-like_cys_pep_sf"/>
</dbReference>
<comment type="similarity">
    <text evidence="1 2">Belongs to the arylamine N-acetyltransferase family.</text>
</comment>
<dbReference type="Pfam" id="PF00797">
    <property type="entry name" value="Acetyltransf_2"/>
    <property type="match status" value="1"/>
</dbReference>
<reference evidence="4" key="1">
    <citation type="submission" date="2016-11" db="EMBL/GenBank/DDBJ databases">
        <authorList>
            <person name="Varghese N."/>
            <person name="Submissions S."/>
        </authorList>
    </citation>
    <scope>NUCLEOTIDE SEQUENCE [LARGE SCALE GENOMIC DNA]</scope>
    <source>
        <strain evidence="4">DSM 16579</strain>
    </source>
</reference>
<evidence type="ECO:0000313" key="3">
    <source>
        <dbReference type="EMBL" id="SHF02945.1"/>
    </source>
</evidence>
<keyword evidence="3" id="KW-0808">Transferase</keyword>
<dbReference type="PANTHER" id="PTHR11786">
    <property type="entry name" value="N-HYDROXYARYLAMINE O-ACETYLTRANSFERASE"/>
    <property type="match status" value="1"/>
</dbReference>
<dbReference type="PRINTS" id="PR01543">
    <property type="entry name" value="ANATRNSFRASE"/>
</dbReference>